<proteinExistence type="inferred from homology"/>
<sequence>RVFSSGFIPRPLRLFSPTRSLLSSLITACCSLLTCLIIVAFDSSYCNQARVESEYRVPVGGWNHSMLGWFSAFRENGAPTSYGEQRTPVLLDTQIFGLVCVFAIPSLAFLIILPGVRHTKAISSLVFLSAMAIGTVLIVGLHYPTWHVASGYIDCPYRAFSRERIRARIDVRIGLHHVNISLCTHLLDRNLSGLVYNERFDISEVHLMEREMSRALTKGLPYPILKVVEYLSLERSGFHWGKQYRVAGHYTSAFLWLAFSFWIFSMILLCLSPSHFASTFLWTGILILTASGAYVANVPHTMGIRFPSSDGSSIQLVFSLGHSFYASFFAGTVSVVLSLFLMLLRSLWDYELDTLFTARRKICRNWIPNKSTKPHRRRKISVYDVSRMY</sequence>
<dbReference type="PANTHER" id="PTHR31158">
    <property type="entry name" value="DUAL OXIDASE 2"/>
    <property type="match status" value="1"/>
</dbReference>
<comment type="similarity">
    <text evidence="2">Belongs to the DUOXA family.</text>
</comment>
<reference evidence="8" key="1">
    <citation type="submission" date="2023-10" db="EMBL/GenBank/DDBJ databases">
        <title>Genome assembly of Pristionchus species.</title>
        <authorList>
            <person name="Yoshida K."/>
            <person name="Sommer R.J."/>
        </authorList>
    </citation>
    <scope>NUCLEOTIDE SEQUENCE</scope>
    <source>
        <strain evidence="8">RS0144</strain>
    </source>
</reference>
<dbReference type="AlphaFoldDB" id="A0AAV5T3J5"/>
<feature type="transmembrane region" description="Helical" evidence="7">
    <location>
        <begin position="253"/>
        <end position="272"/>
    </location>
</feature>
<dbReference type="GO" id="GO:0005789">
    <property type="term" value="C:endoplasmic reticulum membrane"/>
    <property type="evidence" value="ECO:0007669"/>
    <property type="project" value="InterPro"/>
</dbReference>
<feature type="non-terminal residue" evidence="8">
    <location>
        <position position="1"/>
    </location>
</feature>
<comment type="caution">
    <text evidence="8">The sequence shown here is derived from an EMBL/GenBank/DDBJ whole genome shotgun (WGS) entry which is preliminary data.</text>
</comment>
<evidence type="ECO:0000256" key="7">
    <source>
        <dbReference type="SAM" id="Phobius"/>
    </source>
</evidence>
<evidence type="ECO:0000256" key="5">
    <source>
        <dbReference type="ARBA" id="ARBA00023136"/>
    </source>
</evidence>
<dbReference type="InterPro" id="IPR018469">
    <property type="entry name" value="Dual_oxidase_maturation_fac"/>
</dbReference>
<keyword evidence="9" id="KW-1185">Reference proteome</keyword>
<feature type="transmembrane region" description="Helical" evidence="7">
    <location>
        <begin position="316"/>
        <end position="344"/>
    </location>
</feature>
<feature type="transmembrane region" description="Helical" evidence="7">
    <location>
        <begin position="95"/>
        <end position="113"/>
    </location>
</feature>
<dbReference type="GO" id="GO:0015031">
    <property type="term" value="P:protein transport"/>
    <property type="evidence" value="ECO:0007669"/>
    <property type="project" value="InterPro"/>
</dbReference>
<name>A0AAV5T3J5_9BILA</name>
<dbReference type="PANTHER" id="PTHR31158:SF1">
    <property type="entry name" value="DOXA1 FACTOR-RELATED"/>
    <property type="match status" value="1"/>
</dbReference>
<dbReference type="Proteomes" id="UP001432027">
    <property type="component" value="Unassembled WGS sequence"/>
</dbReference>
<evidence type="ECO:0000313" key="8">
    <source>
        <dbReference type="EMBL" id="GMS89542.1"/>
    </source>
</evidence>
<keyword evidence="3 7" id="KW-0812">Transmembrane</keyword>
<evidence type="ECO:0000256" key="4">
    <source>
        <dbReference type="ARBA" id="ARBA00022989"/>
    </source>
</evidence>
<evidence type="ECO:0008006" key="10">
    <source>
        <dbReference type="Google" id="ProtNLM"/>
    </source>
</evidence>
<comment type="subcellular location">
    <subcellularLocation>
        <location evidence="1">Membrane</location>
        <topology evidence="1">Multi-pass membrane protein</topology>
    </subcellularLocation>
</comment>
<accession>A0AAV5T3J5</accession>
<evidence type="ECO:0000256" key="1">
    <source>
        <dbReference type="ARBA" id="ARBA00004141"/>
    </source>
</evidence>
<protein>
    <recommendedName>
        <fullName evidence="10">G protein-coupled receptor</fullName>
    </recommendedName>
</protein>
<gene>
    <name evidence="8" type="ORF">PENTCL1PPCAC_11717</name>
</gene>
<keyword evidence="5 7" id="KW-0472">Membrane</keyword>
<feature type="transmembrane region" description="Helical" evidence="7">
    <location>
        <begin position="21"/>
        <end position="41"/>
    </location>
</feature>
<dbReference type="EMBL" id="BTSX01000003">
    <property type="protein sequence ID" value="GMS89542.1"/>
    <property type="molecule type" value="Genomic_DNA"/>
</dbReference>
<evidence type="ECO:0000313" key="9">
    <source>
        <dbReference type="Proteomes" id="UP001432027"/>
    </source>
</evidence>
<feature type="transmembrane region" description="Helical" evidence="7">
    <location>
        <begin position="125"/>
        <end position="143"/>
    </location>
</feature>
<evidence type="ECO:0000256" key="6">
    <source>
        <dbReference type="ARBA" id="ARBA00023180"/>
    </source>
</evidence>
<feature type="transmembrane region" description="Helical" evidence="7">
    <location>
        <begin position="279"/>
        <end position="296"/>
    </location>
</feature>
<evidence type="ECO:0000256" key="2">
    <source>
        <dbReference type="ARBA" id="ARBA00009816"/>
    </source>
</evidence>
<dbReference type="Pfam" id="PF10204">
    <property type="entry name" value="DuoxA"/>
    <property type="match status" value="1"/>
</dbReference>
<keyword evidence="4 7" id="KW-1133">Transmembrane helix</keyword>
<keyword evidence="6" id="KW-0325">Glycoprotein</keyword>
<evidence type="ECO:0000256" key="3">
    <source>
        <dbReference type="ARBA" id="ARBA00022692"/>
    </source>
</evidence>
<organism evidence="8 9">
    <name type="scientific">Pristionchus entomophagus</name>
    <dbReference type="NCBI Taxonomy" id="358040"/>
    <lineage>
        <taxon>Eukaryota</taxon>
        <taxon>Metazoa</taxon>
        <taxon>Ecdysozoa</taxon>
        <taxon>Nematoda</taxon>
        <taxon>Chromadorea</taxon>
        <taxon>Rhabditida</taxon>
        <taxon>Rhabditina</taxon>
        <taxon>Diplogasteromorpha</taxon>
        <taxon>Diplogasteroidea</taxon>
        <taxon>Neodiplogasteridae</taxon>
        <taxon>Pristionchus</taxon>
    </lineage>
</organism>